<keyword evidence="1" id="KW-1133">Transmembrane helix</keyword>
<feature type="transmembrane region" description="Helical" evidence="1">
    <location>
        <begin position="7"/>
        <end position="28"/>
    </location>
</feature>
<feature type="transmembrane region" description="Helical" evidence="1">
    <location>
        <begin position="205"/>
        <end position="228"/>
    </location>
</feature>
<name>A0A7G9S9T2_9SPHN</name>
<evidence type="ECO:0000256" key="1">
    <source>
        <dbReference type="SAM" id="Phobius"/>
    </source>
</evidence>
<proteinExistence type="predicted"/>
<dbReference type="Proteomes" id="UP000515955">
    <property type="component" value="Chromosome"/>
</dbReference>
<feature type="transmembrane region" description="Helical" evidence="1">
    <location>
        <begin position="73"/>
        <end position="92"/>
    </location>
</feature>
<dbReference type="KEGG" id="srhi:H9L12_09925"/>
<feature type="transmembrane region" description="Helical" evidence="1">
    <location>
        <begin position="136"/>
        <end position="156"/>
    </location>
</feature>
<protein>
    <submittedName>
        <fullName evidence="2">Uncharacterized protein</fullName>
    </submittedName>
</protein>
<dbReference type="RefSeq" id="WP_187541606.1">
    <property type="nucleotide sequence ID" value="NZ_CP060717.1"/>
</dbReference>
<keyword evidence="1" id="KW-0812">Transmembrane</keyword>
<reference evidence="2 3" key="1">
    <citation type="submission" date="2020-08" db="EMBL/GenBank/DDBJ databases">
        <title>Genome sequence of Sphingomonas rhizophila KACC 19189T.</title>
        <authorList>
            <person name="Hyun D.-W."/>
            <person name="Bae J.-W."/>
        </authorList>
    </citation>
    <scope>NUCLEOTIDE SEQUENCE [LARGE SCALE GENOMIC DNA]</scope>
    <source>
        <strain evidence="2 3">KACC 19189</strain>
    </source>
</reference>
<sequence>MPYPRAHYYVLFVIAVIVAGFWTSYFSVFGVSPWQFHAHGMAASLWVLMVLAQSWTAHHKPQLPLHRAVGKSSLLLFPFLIGGLAAIIDVTGKGFVAGDGPVRAMFGAEFLVGLLVAMAAYVVLYYRALKHRRQVWLHSGYMLGTPIILFESPFSRILGEWVPAFAVNGPQDFDRILQSILVSDALALAFCIAAWWRLRERATPFLVTGGFVALQLMTMGVMGDVAWLETALRLIGDAPSSAVVGTGIAIGALTSWAGWQAGKRPAIRSAAAAQPA</sequence>
<keyword evidence="3" id="KW-1185">Reference proteome</keyword>
<keyword evidence="1" id="KW-0472">Membrane</keyword>
<evidence type="ECO:0000313" key="3">
    <source>
        <dbReference type="Proteomes" id="UP000515955"/>
    </source>
</evidence>
<feature type="transmembrane region" description="Helical" evidence="1">
    <location>
        <begin position="34"/>
        <end position="52"/>
    </location>
</feature>
<organism evidence="2 3">
    <name type="scientific">Sphingomonas rhizophila</name>
    <dbReference type="NCBI Taxonomy" id="2071607"/>
    <lineage>
        <taxon>Bacteria</taxon>
        <taxon>Pseudomonadati</taxon>
        <taxon>Pseudomonadota</taxon>
        <taxon>Alphaproteobacteria</taxon>
        <taxon>Sphingomonadales</taxon>
        <taxon>Sphingomonadaceae</taxon>
        <taxon>Sphingomonas</taxon>
    </lineage>
</organism>
<feature type="transmembrane region" description="Helical" evidence="1">
    <location>
        <begin position="240"/>
        <end position="259"/>
    </location>
</feature>
<dbReference type="EMBL" id="CP060717">
    <property type="protein sequence ID" value="QNN64607.1"/>
    <property type="molecule type" value="Genomic_DNA"/>
</dbReference>
<accession>A0A7G9S9T2</accession>
<gene>
    <name evidence="2" type="ORF">H9L12_09925</name>
</gene>
<feature type="transmembrane region" description="Helical" evidence="1">
    <location>
        <begin position="176"/>
        <end position="198"/>
    </location>
</feature>
<evidence type="ECO:0000313" key="2">
    <source>
        <dbReference type="EMBL" id="QNN64607.1"/>
    </source>
</evidence>
<feature type="transmembrane region" description="Helical" evidence="1">
    <location>
        <begin position="104"/>
        <end position="124"/>
    </location>
</feature>
<dbReference type="AlphaFoldDB" id="A0A7G9S9T2"/>